<evidence type="ECO:0000313" key="2">
    <source>
        <dbReference type="Proteomes" id="UP001064048"/>
    </source>
</evidence>
<proteinExistence type="predicted"/>
<sequence length="936" mass="103281">MSYCHRSGGRAAVLYKFVRLSGELVCAPLLGGYLRALASLAVPQHTWALLARRDALSAHHLLSALQRYHCNLRTDLSPFSEHMHAASLGASAIVTPAARPGKMLVRQEEVSAPANGRVRGLTVVFAFDSEVPGKHQLVFLRSDFWPEVEAMIAALKLIAAVAREDPAASAAICETLQWDAVNTMFGLMCCHIPIELKAELCTTLAALGGTPATAGRVWAALEAAQLVSADRDKRALNAELNEARSSIVSKRCEKVMRSGVAEAERSEKVMRSGIESRMEEYPLTVAFLKLLISLCSAAPLPRALGAGARPAGLEPYVEYVCGRIALPAPHRTYKRPGQRRQILSLCFQLFTIWLEQYEPSPSDFPPLDREPASAPPPGYRILTQLHANTELLRLMLRTLDQAPELLAAQPQGGEVSDTLTTLCDRQRNPLTGAVRAVAVRLPPASCDRCDLRGEYLEECISRVLQILERALFLERALVTAANEAGRSVLILGLSKLILEPEVDTEDRLTTCCRILQHTATLPACASRAAALLSRALLAPAAARHLSARASHLAGRDLRHCFVECLEAEEWPEATSGAVRKAKEAVVSILQHTLPSAAPNLAHWLLGYQNTEDRSTELGPTTARQSSEYGNCEYCVVIPFYYISVECFGRLSGLKQRAVQFEEPKKLPELGPSAPRQSSEYENCEHCVVIPLYCIGLMRVWKPRTDRKQRAMKGKEPRKLTELGPTAPRQSSEYVNCEYCVVIPLYGIGLWGVSRSALHEPGVAGYPRTCFHSILDLLEAHIAGQNSNERQADDLIESCYRLVYWLCARPSTSAPALRLLRARDHFLSRHVRATVDLQSIQSSPVQSSPVQSSPVQWWWTISGVAVWHAVRITEDLDLSLLVTPHFSLLVTTATVTLPKRRGKYYLCKNSVISPVYGINTNTGYVPLKVRNAFDHYR</sequence>
<evidence type="ECO:0000313" key="1">
    <source>
        <dbReference type="EMBL" id="KAI8429412.1"/>
    </source>
</evidence>
<dbReference type="EMBL" id="CM046131">
    <property type="protein sequence ID" value="KAI8429412.1"/>
    <property type="molecule type" value="Genomic_DNA"/>
</dbReference>
<comment type="caution">
    <text evidence="1">The sequence shown here is derived from an EMBL/GenBank/DDBJ whole genome shotgun (WGS) entry which is preliminary data.</text>
</comment>
<protein>
    <submittedName>
        <fullName evidence="1">Uncharacterized protein</fullName>
    </submittedName>
</protein>
<accession>A0ACC0JZ18</accession>
<organism evidence="1 2">
    <name type="scientific">Choristoneura fumiferana</name>
    <name type="common">Spruce budworm moth</name>
    <name type="synonym">Archips fumiferana</name>
    <dbReference type="NCBI Taxonomy" id="7141"/>
    <lineage>
        <taxon>Eukaryota</taxon>
        <taxon>Metazoa</taxon>
        <taxon>Ecdysozoa</taxon>
        <taxon>Arthropoda</taxon>
        <taxon>Hexapoda</taxon>
        <taxon>Insecta</taxon>
        <taxon>Pterygota</taxon>
        <taxon>Neoptera</taxon>
        <taxon>Endopterygota</taxon>
        <taxon>Lepidoptera</taxon>
        <taxon>Glossata</taxon>
        <taxon>Ditrysia</taxon>
        <taxon>Tortricoidea</taxon>
        <taxon>Tortricidae</taxon>
        <taxon>Tortricinae</taxon>
        <taxon>Choristoneura</taxon>
    </lineage>
</organism>
<gene>
    <name evidence="1" type="ORF">MSG28_000055</name>
</gene>
<dbReference type="Proteomes" id="UP001064048">
    <property type="component" value="Chromosome Z"/>
</dbReference>
<name>A0ACC0JZ18_CHOFU</name>
<keyword evidence="2" id="KW-1185">Reference proteome</keyword>
<reference evidence="1 2" key="1">
    <citation type="journal article" date="2022" name="Genome Biol. Evol.">
        <title>The Spruce Budworm Genome: Reconstructing the Evolutionary History of Antifreeze Proteins.</title>
        <authorList>
            <person name="Beliveau C."/>
            <person name="Gagne P."/>
            <person name="Picq S."/>
            <person name="Vernygora O."/>
            <person name="Keeling C.I."/>
            <person name="Pinkney K."/>
            <person name="Doucet D."/>
            <person name="Wen F."/>
            <person name="Johnston J.S."/>
            <person name="Maaroufi H."/>
            <person name="Boyle B."/>
            <person name="Laroche J."/>
            <person name="Dewar K."/>
            <person name="Juretic N."/>
            <person name="Blackburn G."/>
            <person name="Nisole A."/>
            <person name="Brunet B."/>
            <person name="Brandao M."/>
            <person name="Lumley L."/>
            <person name="Duan J."/>
            <person name="Quan G."/>
            <person name="Lucarotti C.J."/>
            <person name="Roe A.D."/>
            <person name="Sperling F.A.H."/>
            <person name="Levesque R.C."/>
            <person name="Cusson M."/>
        </authorList>
    </citation>
    <scope>NUCLEOTIDE SEQUENCE [LARGE SCALE GENOMIC DNA]</scope>
    <source>
        <strain evidence="1">Glfc:IPQL:Cfum</strain>
    </source>
</reference>